<gene>
    <name evidence="1" type="ORF">V6590_05785</name>
</gene>
<keyword evidence="2" id="KW-1185">Reference proteome</keyword>
<dbReference type="SUPFAM" id="SSF46785">
    <property type="entry name" value="Winged helix' DNA-binding domain"/>
    <property type="match status" value="1"/>
</dbReference>
<evidence type="ECO:0000313" key="2">
    <source>
        <dbReference type="Proteomes" id="UP001431963"/>
    </source>
</evidence>
<dbReference type="InterPro" id="IPR036388">
    <property type="entry name" value="WH-like_DNA-bd_sf"/>
</dbReference>
<proteinExistence type="predicted"/>
<dbReference type="Proteomes" id="UP001431963">
    <property type="component" value="Unassembled WGS sequence"/>
</dbReference>
<dbReference type="EMBL" id="JBALHR010000002">
    <property type="protein sequence ID" value="MEH7827650.1"/>
    <property type="molecule type" value="Genomic_DNA"/>
</dbReference>
<organism evidence="1 2">
    <name type="scientific">Gemmobacter denitrificans</name>
    <dbReference type="NCBI Taxonomy" id="3123040"/>
    <lineage>
        <taxon>Bacteria</taxon>
        <taxon>Pseudomonadati</taxon>
        <taxon>Pseudomonadota</taxon>
        <taxon>Alphaproteobacteria</taxon>
        <taxon>Rhodobacterales</taxon>
        <taxon>Paracoccaceae</taxon>
        <taxon>Gemmobacter</taxon>
    </lineage>
</organism>
<comment type="caution">
    <text evidence="1">The sequence shown here is derived from an EMBL/GenBank/DDBJ whole genome shotgun (WGS) entry which is preliminary data.</text>
</comment>
<reference evidence="1" key="1">
    <citation type="submission" date="2024-02" db="EMBL/GenBank/DDBJ databases">
        <title>Genome sequences of strain Gemmobacter sp. JM10B15.</title>
        <authorList>
            <person name="Zhang M."/>
        </authorList>
    </citation>
    <scope>NUCLEOTIDE SEQUENCE</scope>
    <source>
        <strain evidence="1">JM10B15</strain>
    </source>
</reference>
<evidence type="ECO:0000313" key="1">
    <source>
        <dbReference type="EMBL" id="MEH7827650.1"/>
    </source>
</evidence>
<protein>
    <submittedName>
        <fullName evidence="1">Helix-turn-helix domain-containing protein</fullName>
    </submittedName>
</protein>
<dbReference type="Gene3D" id="1.10.10.10">
    <property type="entry name" value="Winged helix-like DNA-binding domain superfamily/Winged helix DNA-binding domain"/>
    <property type="match status" value="1"/>
</dbReference>
<name>A0ABU8BTQ3_9RHOB</name>
<dbReference type="InterPro" id="IPR036390">
    <property type="entry name" value="WH_DNA-bd_sf"/>
</dbReference>
<sequence>MNAITHQTAKSPLHAFWRAGRQKFVPLTQDELDRAGVDSWARRSLAGRGLARADNRSIWELTPEGVRAFKRVLERDNRPDPYEATSNVLFAEVLSKLLDKPLSNSGLAAQIGRSGGTTSLRVKQLCELGLVRRTHHIGKTGQWAVIAITDAGRAWLAEHGAAQ</sequence>
<accession>A0ABU8BTQ3</accession>
<dbReference type="RefSeq" id="WP_335420835.1">
    <property type="nucleotide sequence ID" value="NZ_JBALHR010000002.1"/>
</dbReference>